<protein>
    <submittedName>
        <fullName evidence="2">Copper chaperone CopZ</fullName>
    </submittedName>
</protein>
<dbReference type="InterPro" id="IPR006121">
    <property type="entry name" value="HMA_dom"/>
</dbReference>
<evidence type="ECO:0000313" key="2">
    <source>
        <dbReference type="EMBL" id="NIJ43971.1"/>
    </source>
</evidence>
<dbReference type="InterPro" id="IPR036163">
    <property type="entry name" value="HMA_dom_sf"/>
</dbReference>
<dbReference type="RefSeq" id="WP_167183130.1">
    <property type="nucleotide sequence ID" value="NZ_JAASQL010000001.1"/>
</dbReference>
<keyword evidence="3" id="KW-1185">Reference proteome</keyword>
<gene>
    <name evidence="2" type="ORF">FHR24_000410</name>
</gene>
<evidence type="ECO:0000313" key="3">
    <source>
        <dbReference type="Proteomes" id="UP000745859"/>
    </source>
</evidence>
<organism evidence="2 3">
    <name type="scientific">Wenyingzhuangia heitensis</name>
    <dbReference type="NCBI Taxonomy" id="1487859"/>
    <lineage>
        <taxon>Bacteria</taxon>
        <taxon>Pseudomonadati</taxon>
        <taxon>Bacteroidota</taxon>
        <taxon>Flavobacteriia</taxon>
        <taxon>Flavobacteriales</taxon>
        <taxon>Flavobacteriaceae</taxon>
        <taxon>Wenyingzhuangia</taxon>
    </lineage>
</organism>
<dbReference type="Gene3D" id="3.30.70.100">
    <property type="match status" value="1"/>
</dbReference>
<dbReference type="PROSITE" id="PS50846">
    <property type="entry name" value="HMA_2"/>
    <property type="match status" value="1"/>
</dbReference>
<accession>A0ABX0U8N5</accession>
<dbReference type="CDD" id="cd00371">
    <property type="entry name" value="HMA"/>
    <property type="match status" value="1"/>
</dbReference>
<name>A0ABX0U8N5_9FLAO</name>
<dbReference type="EMBL" id="JAASQL010000001">
    <property type="protein sequence ID" value="NIJ43971.1"/>
    <property type="molecule type" value="Genomic_DNA"/>
</dbReference>
<dbReference type="Pfam" id="PF00403">
    <property type="entry name" value="HMA"/>
    <property type="match status" value="1"/>
</dbReference>
<reference evidence="2 3" key="1">
    <citation type="submission" date="2020-03" db="EMBL/GenBank/DDBJ databases">
        <title>Genomic Encyclopedia of Type Strains, Phase IV (KMG-IV): sequencing the most valuable type-strain genomes for metagenomic binning, comparative biology and taxonomic classification.</title>
        <authorList>
            <person name="Goeker M."/>
        </authorList>
    </citation>
    <scope>NUCLEOTIDE SEQUENCE [LARGE SCALE GENOMIC DNA]</scope>
    <source>
        <strain evidence="2 3">DSM 101599</strain>
    </source>
</reference>
<proteinExistence type="predicted"/>
<dbReference type="SUPFAM" id="SSF55008">
    <property type="entry name" value="HMA, heavy metal-associated domain"/>
    <property type="match status" value="1"/>
</dbReference>
<evidence type="ECO:0000259" key="1">
    <source>
        <dbReference type="PROSITE" id="PS50846"/>
    </source>
</evidence>
<comment type="caution">
    <text evidence="2">The sequence shown here is derived from an EMBL/GenBank/DDBJ whole genome shotgun (WGS) entry which is preliminary data.</text>
</comment>
<sequence>MKIIRVVFIALLAVNLIGCKPSIKEKQTTETQEIDLPAKLLTVSLDIKGMTCEIGCAKTIESKISKLEGVTESKVNFEEKKGIFVFDANKTSKEKIISTINNLIDGKMYSATDSKERAVCSKECAEKCKHKEDQKCIKACAEKCEEAKKETK</sequence>
<dbReference type="Proteomes" id="UP000745859">
    <property type="component" value="Unassembled WGS sequence"/>
</dbReference>
<feature type="domain" description="HMA" evidence="1">
    <location>
        <begin position="41"/>
        <end position="108"/>
    </location>
</feature>